<gene>
    <name evidence="1" type="ORF">G6R29_05695</name>
</gene>
<name>A0ABS5R1J5_9LACO</name>
<accession>A0ABS5R1J5</accession>
<dbReference type="RefSeq" id="WP_213809394.1">
    <property type="nucleotide sequence ID" value="NZ_JAAMFK010000008.1"/>
</dbReference>
<protein>
    <recommendedName>
        <fullName evidence="3">DUF4325 domain-containing protein</fullName>
    </recommendedName>
</protein>
<comment type="caution">
    <text evidence="1">The sequence shown here is derived from an EMBL/GenBank/DDBJ whole genome shotgun (WGS) entry which is preliminary data.</text>
</comment>
<evidence type="ECO:0000313" key="1">
    <source>
        <dbReference type="EMBL" id="MBS9339112.1"/>
    </source>
</evidence>
<sequence length="98" mass="11145">METVINLEFDCTNIRGLAGEEEGEQAFKEQVEPRLTEEAWEGNITIRFPEPIIIIGSSFWEGFAHPLVAKIGVKGVNERVTFVTSSERLTQELYQFLI</sequence>
<reference evidence="1 2" key="1">
    <citation type="submission" date="2020-02" db="EMBL/GenBank/DDBJ databases">
        <title>Fructobacillus sp. isolated from paper mulberry of Taiwan.</title>
        <authorList>
            <person name="Lin S.-T."/>
        </authorList>
    </citation>
    <scope>NUCLEOTIDE SEQUENCE [LARGE SCALE GENOMIC DNA]</scope>
    <source>
        <strain evidence="1 2">M2-14</strain>
    </source>
</reference>
<dbReference type="Proteomes" id="UP001519504">
    <property type="component" value="Unassembled WGS sequence"/>
</dbReference>
<proteinExistence type="predicted"/>
<keyword evidence="2" id="KW-1185">Reference proteome</keyword>
<organism evidence="1 2">
    <name type="scientific">Fructobacillus broussonetiae</name>
    <dbReference type="NCBI Taxonomy" id="2713173"/>
    <lineage>
        <taxon>Bacteria</taxon>
        <taxon>Bacillati</taxon>
        <taxon>Bacillota</taxon>
        <taxon>Bacilli</taxon>
        <taxon>Lactobacillales</taxon>
        <taxon>Lactobacillaceae</taxon>
        <taxon>Fructobacillus</taxon>
    </lineage>
</organism>
<evidence type="ECO:0000313" key="2">
    <source>
        <dbReference type="Proteomes" id="UP001519504"/>
    </source>
</evidence>
<dbReference type="EMBL" id="JAAMFK010000008">
    <property type="protein sequence ID" value="MBS9339112.1"/>
    <property type="molecule type" value="Genomic_DNA"/>
</dbReference>
<evidence type="ECO:0008006" key="3">
    <source>
        <dbReference type="Google" id="ProtNLM"/>
    </source>
</evidence>